<comment type="caution">
    <text evidence="1">The sequence shown here is derived from an EMBL/GenBank/DDBJ whole genome shotgun (WGS) entry which is preliminary data.</text>
</comment>
<dbReference type="Proteomes" id="UP000540568">
    <property type="component" value="Unassembled WGS sequence"/>
</dbReference>
<evidence type="ECO:0000313" key="1">
    <source>
        <dbReference type="EMBL" id="MBA8810691.1"/>
    </source>
</evidence>
<dbReference type="AlphaFoldDB" id="A0A7W3JD73"/>
<name>A0A7W3JD73_9MICO</name>
<proteinExistence type="predicted"/>
<protein>
    <submittedName>
        <fullName evidence="1">Uncharacterized protein</fullName>
    </submittedName>
</protein>
<reference evidence="1 2" key="1">
    <citation type="submission" date="2020-07" db="EMBL/GenBank/DDBJ databases">
        <title>Sequencing the genomes of 1000 actinobacteria strains.</title>
        <authorList>
            <person name="Klenk H.-P."/>
        </authorList>
    </citation>
    <scope>NUCLEOTIDE SEQUENCE [LARGE SCALE GENOMIC DNA]</scope>
    <source>
        <strain evidence="1 2">DSM 44121</strain>
    </source>
</reference>
<dbReference type="EMBL" id="JACGWV010000002">
    <property type="protein sequence ID" value="MBA8810691.1"/>
    <property type="molecule type" value="Genomic_DNA"/>
</dbReference>
<dbReference type="RefSeq" id="WP_182619759.1">
    <property type="nucleotide sequence ID" value="NZ_BAAATF010000017.1"/>
</dbReference>
<sequence length="78" mass="8136">MSGPSCFPVPESAVPALLRAADLVDGAVVGVRAAAEVEWCARAAELYRVAVGDVARALVQDRAVLEGALRLAYGGWVR</sequence>
<gene>
    <name evidence="1" type="ORF">FHX71_004667</name>
</gene>
<evidence type="ECO:0000313" key="2">
    <source>
        <dbReference type="Proteomes" id="UP000540568"/>
    </source>
</evidence>
<keyword evidence="2" id="KW-1185">Reference proteome</keyword>
<organism evidence="1 2">
    <name type="scientific">Promicromonospora sukumoe</name>
    <dbReference type="NCBI Taxonomy" id="88382"/>
    <lineage>
        <taxon>Bacteria</taxon>
        <taxon>Bacillati</taxon>
        <taxon>Actinomycetota</taxon>
        <taxon>Actinomycetes</taxon>
        <taxon>Micrococcales</taxon>
        <taxon>Promicromonosporaceae</taxon>
        <taxon>Promicromonospora</taxon>
    </lineage>
</organism>
<accession>A0A7W3JD73</accession>